<dbReference type="RefSeq" id="WP_125486991.1">
    <property type="nucleotide sequence ID" value="NZ_RSDW01000001.1"/>
</dbReference>
<gene>
    <name evidence="3" type="ORF">EDE15_4259</name>
</gene>
<sequence length="785" mass="88732">MNDPKGSIWRKWDLHVHTPASLVHNYEGSDPWPQFLDELANLPPEFKVIGINDYMFLDGYKRVLAEKAAGKLTNIDLFLPVIEFRLDKFGGSQGHLSRVNYHVIFSDEIGPDLIEQQFLNALSSKYTLTPQYDNLRTTGQWKALPTRDSLADLGQRIINTVPEEEQKKFGIPLMEGFNNLCLNLDSISEALDSHYFKSRYATAIGKTEWADIKWNDHTIADKKTIINATNFVFTASATAQHYDNAKQSLTKAGVNDRLLDCSDAHAFRGSSHKDRLGNCFTWVKSDTTFAGLLQLLIEPDERIYVGDMPPQVARVQNNPTKYISSIEIKRKPTATIGEVWFNNTLPLNPGLVAIIGNKGKGKSALTDIIGLLCNTRQNKDFTFLSPENFRQLRDNKAKHFEATLRLESGTPMSKGLEEAVDENQPELVKYIPQNFLEKICTQLGRIEESEFDRELKKVIFSHVEDAYRLGQASLDQLIAYKATEATQKSELLKQELHRLNERIIALEEKSEPTYRKRIDNLLENKNKELTAHDAAKPEVVSRPDNDPARQAEISQTSDKIDAAKASLRSEEANILAATQQKAAFVQLIATADRLTARVNNLSRQIQTFISESQDDFDSLGLTLDGALSVTIDKTPIAQKRAALVIEQQLIAASLDPSLPGSLPQRKAEIERSIKKLENDLDEPNQRYHAYETALKNWDNQRLAILGNTTTLDTVEYFKAKLSELDAIPIQLQNVRELRMAKAKEIHGVIRELADTYRELYAPVNQFIETRPLAKEKFQLNFEVGL</sequence>
<reference evidence="3 4" key="1">
    <citation type="submission" date="2018-12" db="EMBL/GenBank/DDBJ databases">
        <title>Sequencing of bacterial isolates from soil warming experiment in Harvard Forest, Massachusetts, USA.</title>
        <authorList>
            <person name="Deangelis K."/>
        </authorList>
    </citation>
    <scope>NUCLEOTIDE SEQUENCE [LARGE SCALE GENOMIC DNA]</scope>
    <source>
        <strain evidence="3 4">EB153</strain>
    </source>
</reference>
<keyword evidence="1" id="KW-0175">Coiled coil</keyword>
<dbReference type="Gene3D" id="3.40.50.300">
    <property type="entry name" value="P-loop containing nucleotide triphosphate hydrolases"/>
    <property type="match status" value="1"/>
</dbReference>
<protein>
    <recommendedName>
        <fullName evidence="5">AAA domain-containing protein</fullName>
    </recommendedName>
</protein>
<dbReference type="OrthoDB" id="98934at2"/>
<comment type="caution">
    <text evidence="3">The sequence shown here is derived from an EMBL/GenBank/DDBJ whole genome shotgun (WGS) entry which is preliminary data.</text>
</comment>
<evidence type="ECO:0000256" key="2">
    <source>
        <dbReference type="SAM" id="MobiDB-lite"/>
    </source>
</evidence>
<dbReference type="EMBL" id="RSDW01000001">
    <property type="protein sequence ID" value="RSL18664.1"/>
    <property type="molecule type" value="Genomic_DNA"/>
</dbReference>
<name>A0A3R9R5V8_9BACT</name>
<dbReference type="NCBIfam" id="NF045780">
    <property type="entry name" value="TrlF_fam_ATP"/>
    <property type="match status" value="1"/>
</dbReference>
<feature type="region of interest" description="Disordered" evidence="2">
    <location>
        <begin position="532"/>
        <end position="557"/>
    </location>
</feature>
<evidence type="ECO:0000256" key="1">
    <source>
        <dbReference type="SAM" id="Coils"/>
    </source>
</evidence>
<evidence type="ECO:0008006" key="5">
    <source>
        <dbReference type="Google" id="ProtNLM"/>
    </source>
</evidence>
<feature type="compositionally biased region" description="Basic and acidic residues" evidence="2">
    <location>
        <begin position="532"/>
        <end position="549"/>
    </location>
</feature>
<dbReference type="Proteomes" id="UP000269669">
    <property type="component" value="Unassembled WGS sequence"/>
</dbReference>
<dbReference type="SUPFAM" id="SSF52540">
    <property type="entry name" value="P-loop containing nucleoside triphosphate hydrolases"/>
    <property type="match status" value="1"/>
</dbReference>
<keyword evidence="4" id="KW-1185">Reference proteome</keyword>
<dbReference type="InterPro" id="IPR027417">
    <property type="entry name" value="P-loop_NTPase"/>
</dbReference>
<proteinExistence type="predicted"/>
<organism evidence="3 4">
    <name type="scientific">Edaphobacter aggregans</name>
    <dbReference type="NCBI Taxonomy" id="570835"/>
    <lineage>
        <taxon>Bacteria</taxon>
        <taxon>Pseudomonadati</taxon>
        <taxon>Acidobacteriota</taxon>
        <taxon>Terriglobia</taxon>
        <taxon>Terriglobales</taxon>
        <taxon>Acidobacteriaceae</taxon>
        <taxon>Edaphobacter</taxon>
    </lineage>
</organism>
<evidence type="ECO:0000313" key="4">
    <source>
        <dbReference type="Proteomes" id="UP000269669"/>
    </source>
</evidence>
<feature type="coiled-coil region" evidence="1">
    <location>
        <begin position="482"/>
        <end position="509"/>
    </location>
</feature>
<accession>A0A3R9R5V8</accession>
<dbReference type="InterPro" id="IPR054787">
    <property type="entry name" value="TrlF_ATPase"/>
</dbReference>
<dbReference type="AlphaFoldDB" id="A0A3R9R5V8"/>
<evidence type="ECO:0000313" key="3">
    <source>
        <dbReference type="EMBL" id="RSL18664.1"/>
    </source>
</evidence>